<dbReference type="RefSeq" id="XP_067514015.1">
    <property type="nucleotide sequence ID" value="XM_067657914.1"/>
</dbReference>
<dbReference type="InterPro" id="IPR009057">
    <property type="entry name" value="Homeodomain-like_sf"/>
</dbReference>
<dbReference type="AlphaFoldDB" id="I1BQY9"/>
<keyword evidence="2" id="KW-1185">Reference proteome</keyword>
<gene>
    <name evidence="1" type="ORF">RO3G_03323</name>
</gene>
<dbReference type="GeneID" id="93610295"/>
<dbReference type="EMBL" id="CH476733">
    <property type="protein sequence ID" value="EIE78619.1"/>
    <property type="molecule type" value="Genomic_DNA"/>
</dbReference>
<dbReference type="InParanoid" id="I1BQY9"/>
<name>I1BQY9_RHIO9</name>
<proteinExistence type="predicted"/>
<dbReference type="VEuPathDB" id="FungiDB:RO3G_03323"/>
<reference evidence="1 2" key="1">
    <citation type="journal article" date="2009" name="PLoS Genet.">
        <title>Genomic analysis of the basal lineage fungus Rhizopus oryzae reveals a whole-genome duplication.</title>
        <authorList>
            <person name="Ma L.-J."/>
            <person name="Ibrahim A.S."/>
            <person name="Skory C."/>
            <person name="Grabherr M.G."/>
            <person name="Burger G."/>
            <person name="Butler M."/>
            <person name="Elias M."/>
            <person name="Idnurm A."/>
            <person name="Lang B.F."/>
            <person name="Sone T."/>
            <person name="Abe A."/>
            <person name="Calvo S.E."/>
            <person name="Corrochano L.M."/>
            <person name="Engels R."/>
            <person name="Fu J."/>
            <person name="Hansberg W."/>
            <person name="Kim J.-M."/>
            <person name="Kodira C.D."/>
            <person name="Koehrsen M.J."/>
            <person name="Liu B."/>
            <person name="Miranda-Saavedra D."/>
            <person name="O'Leary S."/>
            <person name="Ortiz-Castellanos L."/>
            <person name="Poulter R."/>
            <person name="Rodriguez-Romero J."/>
            <person name="Ruiz-Herrera J."/>
            <person name="Shen Y.-Q."/>
            <person name="Zeng Q."/>
            <person name="Galagan J."/>
            <person name="Birren B.W."/>
            <person name="Cuomo C.A."/>
            <person name="Wickes B.L."/>
        </authorList>
    </citation>
    <scope>NUCLEOTIDE SEQUENCE [LARGE SCALE GENOMIC DNA]</scope>
    <source>
        <strain evidence="2">RA 99-880 / ATCC MYA-4621 / FGSC 9543 / NRRL 43880</strain>
    </source>
</reference>
<dbReference type="Proteomes" id="UP000009138">
    <property type="component" value="Unassembled WGS sequence"/>
</dbReference>
<evidence type="ECO:0000313" key="2">
    <source>
        <dbReference type="Proteomes" id="UP000009138"/>
    </source>
</evidence>
<organism evidence="1 2">
    <name type="scientific">Rhizopus delemar (strain RA 99-880 / ATCC MYA-4621 / FGSC 9543 / NRRL 43880)</name>
    <name type="common">Mucormycosis agent</name>
    <name type="synonym">Rhizopus arrhizus var. delemar</name>
    <dbReference type="NCBI Taxonomy" id="246409"/>
    <lineage>
        <taxon>Eukaryota</taxon>
        <taxon>Fungi</taxon>
        <taxon>Fungi incertae sedis</taxon>
        <taxon>Mucoromycota</taxon>
        <taxon>Mucoromycotina</taxon>
        <taxon>Mucoromycetes</taxon>
        <taxon>Mucorales</taxon>
        <taxon>Mucorineae</taxon>
        <taxon>Rhizopodaceae</taxon>
        <taxon>Rhizopus</taxon>
    </lineage>
</organism>
<accession>I1BQY9</accession>
<evidence type="ECO:0000313" key="1">
    <source>
        <dbReference type="EMBL" id="EIE78619.1"/>
    </source>
</evidence>
<dbReference type="SUPFAM" id="SSF46689">
    <property type="entry name" value="Homeodomain-like"/>
    <property type="match status" value="1"/>
</dbReference>
<protein>
    <submittedName>
        <fullName evidence="1">Uncharacterized protein</fullName>
    </submittedName>
</protein>
<sequence length="135" mass="15743">MIESVRQRGMTAKAGRELGINERFAQRWRREYKDSEEYPYKKSVLNNGREKASTQEHDQHIRKLIDKHPQIFTDNVVDSLTMNFENLSISKSHLNYLKDKLCLNIKKPTFKSADRSSLKACKIDSNNTKLILIST</sequence>